<dbReference type="SUPFAM" id="SSF48150">
    <property type="entry name" value="DNA-glycosylase"/>
    <property type="match status" value="1"/>
</dbReference>
<dbReference type="GO" id="GO:0034039">
    <property type="term" value="F:8-oxo-7,8-dihydroguanine DNA N-glycosylase activity"/>
    <property type="evidence" value="ECO:0007669"/>
    <property type="project" value="TreeGrafter"/>
</dbReference>
<evidence type="ECO:0000256" key="5">
    <source>
        <dbReference type="ARBA" id="ARBA00022023"/>
    </source>
</evidence>
<dbReference type="PANTHER" id="PTHR42944">
    <property type="entry name" value="ADENINE DNA GLYCOSYLASE"/>
    <property type="match status" value="1"/>
</dbReference>
<dbReference type="InterPro" id="IPR023170">
    <property type="entry name" value="HhH_base_excis_C"/>
</dbReference>
<keyword evidence="7" id="KW-0479">Metal-binding</keyword>
<keyword evidence="8" id="KW-0227">DNA damage</keyword>
<feature type="compositionally biased region" description="Acidic residues" evidence="14">
    <location>
        <begin position="645"/>
        <end position="672"/>
    </location>
</feature>
<feature type="region of interest" description="Disordered" evidence="14">
    <location>
        <begin position="108"/>
        <end position="130"/>
    </location>
</feature>
<feature type="compositionally biased region" description="Low complexity" evidence="14">
    <location>
        <begin position="13"/>
        <end position="59"/>
    </location>
</feature>
<evidence type="ECO:0000256" key="13">
    <source>
        <dbReference type="ARBA" id="ARBA00023295"/>
    </source>
</evidence>
<dbReference type="CDD" id="cd00056">
    <property type="entry name" value="ENDO3c"/>
    <property type="match status" value="1"/>
</dbReference>
<keyword evidence="6" id="KW-0004">4Fe-4S</keyword>
<dbReference type="GO" id="GO:0005634">
    <property type="term" value="C:nucleus"/>
    <property type="evidence" value="ECO:0007669"/>
    <property type="project" value="TreeGrafter"/>
</dbReference>
<dbReference type="GO" id="GO:0032357">
    <property type="term" value="F:oxidized purine DNA binding"/>
    <property type="evidence" value="ECO:0007669"/>
    <property type="project" value="TreeGrafter"/>
</dbReference>
<dbReference type="GO" id="GO:0051539">
    <property type="term" value="F:4 iron, 4 sulfur cluster binding"/>
    <property type="evidence" value="ECO:0007669"/>
    <property type="project" value="UniProtKB-KW"/>
</dbReference>
<dbReference type="Gene3D" id="1.10.340.30">
    <property type="entry name" value="Hypothetical protein, domain 2"/>
    <property type="match status" value="1"/>
</dbReference>
<dbReference type="GO" id="GO:0006284">
    <property type="term" value="P:base-excision repair"/>
    <property type="evidence" value="ECO:0007669"/>
    <property type="project" value="InterPro"/>
</dbReference>
<dbReference type="EC" id="3.2.2.31" evidence="4"/>
<dbReference type="FunFam" id="1.10.340.30:FF:000002">
    <property type="entry name" value="Adenine DNA glycosylase"/>
    <property type="match status" value="1"/>
</dbReference>
<dbReference type="InterPro" id="IPR003265">
    <property type="entry name" value="HhH-GPD_domain"/>
</dbReference>
<dbReference type="EMBL" id="JAEHOE010000033">
    <property type="protein sequence ID" value="KAG2494128.1"/>
    <property type="molecule type" value="Genomic_DNA"/>
</dbReference>
<dbReference type="InterPro" id="IPR011257">
    <property type="entry name" value="DNA_glycosylase"/>
</dbReference>
<evidence type="ECO:0000256" key="2">
    <source>
        <dbReference type="ARBA" id="ARBA00001966"/>
    </source>
</evidence>
<dbReference type="GO" id="GO:0000701">
    <property type="term" value="F:purine-specific mismatch base pair DNA N-glycosylase activity"/>
    <property type="evidence" value="ECO:0007669"/>
    <property type="project" value="UniProtKB-EC"/>
</dbReference>
<comment type="cofactor">
    <cofactor evidence="2">
        <name>[4Fe-4S] cluster</name>
        <dbReference type="ChEBI" id="CHEBI:49883"/>
    </cofactor>
</comment>
<dbReference type="GO" id="GO:0035485">
    <property type="term" value="F:adenine/guanine mispair binding"/>
    <property type="evidence" value="ECO:0007669"/>
    <property type="project" value="TreeGrafter"/>
</dbReference>
<feature type="compositionally biased region" description="Low complexity" evidence="14">
    <location>
        <begin position="372"/>
        <end position="384"/>
    </location>
</feature>
<evidence type="ECO:0000256" key="4">
    <source>
        <dbReference type="ARBA" id="ARBA00012045"/>
    </source>
</evidence>
<accession>A0A836C057</accession>
<protein>
    <recommendedName>
        <fullName evidence="5">Adenine DNA glycosylase</fullName>
        <ecNumber evidence="4">3.2.2.31</ecNumber>
    </recommendedName>
</protein>
<feature type="region of interest" description="Disordered" evidence="14">
    <location>
        <begin position="1"/>
        <end position="85"/>
    </location>
</feature>
<sequence length="775" mass="77783">MRASGAKAGGKGAKATSAAKPSTVAAAKPGKGKAAAPAEEVEAEAVASDTPAPGAMKPAGGKGAGGKKGAAAAASAAGPHFTEEERTEFRSKLLDWYDRTHRVLPWRRTPHSKKEAAAGGAEGGEDAVGPAPASLPDQQFAYWVWVSEVMLQQTQVATVIPFFKRWVAKWPTVADLAAADVDSVNAMWAGLGYYRRARYLLDGAQFVVQKLGGAFPTTAAELLKIPGVGPYTSAAVASIAFGSPAAAVDGNVIRVVSRLRSVAGDPTKLTHLHNALAAELLDSERPGCYNQALMELGATVCRPGAGGPDCGACPVRGVCRAAAEWEAYLAAGGAPDVEDAPRVTNYPGKKAVKGKREQAVAVTVLEVICAKQQQQQPDSKQPQGKQEREQDKAGEKQQAAVAAEPAPRKRQKTMADFALAAAARKQAAAAAGDGGGAGGAGGGGGADLEALVARGVRHYLLVMRPEGGLLAGLWEFPGAIMSDVVPEGEGAAAAAAPTAAERQRAAESLLTRLLGPCAEGLAAPSGSSAAAGAGQKRAAEAADGAAATAAAGGSLRVLGRHDMGQYVHVFSHIRQTNYVQRLTVVYDGDVASLLQLTGASEVTAVTVAPAAQEDEAKKGGKGEAKEGEGAKRFSGRKAAAKKEKEEEDEEAEEADEEEAEADGEAEEQEEGEGAGGSKAGSKPGRSTGKGKAAAGAGGEAGAKPALAWATRQQIEGPGLPLSSGVKRILELAVGGSAGAGAGGAGKAGGGKAAGKAGGAGKAGAAKGKGGKAGGK</sequence>
<dbReference type="Pfam" id="PF00730">
    <property type="entry name" value="HhH-GPD"/>
    <property type="match status" value="1"/>
</dbReference>
<dbReference type="Gene3D" id="1.10.1670.10">
    <property type="entry name" value="Helix-hairpin-Helix base-excision DNA repair enzymes (C-terminal)"/>
    <property type="match status" value="1"/>
</dbReference>
<comment type="caution">
    <text evidence="16">The sequence shown here is derived from an EMBL/GenBank/DDBJ whole genome shotgun (WGS) entry which is preliminary data.</text>
</comment>
<keyword evidence="17" id="KW-1185">Reference proteome</keyword>
<evidence type="ECO:0000256" key="9">
    <source>
        <dbReference type="ARBA" id="ARBA00022801"/>
    </source>
</evidence>
<comment type="similarity">
    <text evidence="3">Belongs to the Nth/MutY family.</text>
</comment>
<dbReference type="GO" id="GO:0046872">
    <property type="term" value="F:metal ion binding"/>
    <property type="evidence" value="ECO:0007669"/>
    <property type="project" value="UniProtKB-KW"/>
</dbReference>
<organism evidence="16 17">
    <name type="scientific">Edaphochlamys debaryana</name>
    <dbReference type="NCBI Taxonomy" id="47281"/>
    <lineage>
        <taxon>Eukaryota</taxon>
        <taxon>Viridiplantae</taxon>
        <taxon>Chlorophyta</taxon>
        <taxon>core chlorophytes</taxon>
        <taxon>Chlorophyceae</taxon>
        <taxon>CS clade</taxon>
        <taxon>Chlamydomonadales</taxon>
        <taxon>Chlamydomonadales incertae sedis</taxon>
        <taxon>Edaphochlamys</taxon>
    </lineage>
</organism>
<keyword evidence="12" id="KW-0234">DNA repair</keyword>
<keyword evidence="13" id="KW-0326">Glycosidase</keyword>
<name>A0A836C057_9CHLO</name>
<feature type="domain" description="HhH-GPD" evidence="15">
    <location>
        <begin position="150"/>
        <end position="299"/>
    </location>
</feature>
<evidence type="ECO:0000256" key="6">
    <source>
        <dbReference type="ARBA" id="ARBA00022485"/>
    </source>
</evidence>
<comment type="catalytic activity">
    <reaction evidence="1">
        <text>Hydrolyzes free adenine bases from 7,8-dihydro-8-oxoguanine:adenine mismatched double-stranded DNA, leaving an apurinic site.</text>
        <dbReference type="EC" id="3.2.2.31"/>
    </reaction>
</comment>
<keyword evidence="9" id="KW-0378">Hydrolase</keyword>
<feature type="compositionally biased region" description="Basic and acidic residues" evidence="14">
    <location>
        <begin position="385"/>
        <end position="395"/>
    </location>
</feature>
<dbReference type="SMART" id="SM00478">
    <property type="entry name" value="ENDO3c"/>
    <property type="match status" value="1"/>
</dbReference>
<feature type="region of interest" description="Disordered" evidence="14">
    <location>
        <begin position="738"/>
        <end position="775"/>
    </location>
</feature>
<dbReference type="InterPro" id="IPR044298">
    <property type="entry name" value="MIG/MutY"/>
</dbReference>
<evidence type="ECO:0000256" key="7">
    <source>
        <dbReference type="ARBA" id="ARBA00022723"/>
    </source>
</evidence>
<dbReference type="GO" id="GO:0006298">
    <property type="term" value="P:mismatch repair"/>
    <property type="evidence" value="ECO:0007669"/>
    <property type="project" value="TreeGrafter"/>
</dbReference>
<evidence type="ECO:0000256" key="14">
    <source>
        <dbReference type="SAM" id="MobiDB-lite"/>
    </source>
</evidence>
<evidence type="ECO:0000256" key="8">
    <source>
        <dbReference type="ARBA" id="ARBA00022763"/>
    </source>
</evidence>
<dbReference type="Gene3D" id="3.90.79.10">
    <property type="entry name" value="Nucleoside Triphosphate Pyrophosphohydrolase"/>
    <property type="match status" value="1"/>
</dbReference>
<evidence type="ECO:0000256" key="12">
    <source>
        <dbReference type="ARBA" id="ARBA00023204"/>
    </source>
</evidence>
<feature type="compositionally biased region" description="Basic and acidic residues" evidence="14">
    <location>
        <begin position="614"/>
        <end position="631"/>
    </location>
</feature>
<dbReference type="InterPro" id="IPR015797">
    <property type="entry name" value="NUDIX_hydrolase-like_dom_sf"/>
</dbReference>
<evidence type="ECO:0000256" key="11">
    <source>
        <dbReference type="ARBA" id="ARBA00023014"/>
    </source>
</evidence>
<evidence type="ECO:0000259" key="15">
    <source>
        <dbReference type="SMART" id="SM00478"/>
    </source>
</evidence>
<feature type="compositionally biased region" description="Low complexity" evidence="14">
    <location>
        <begin position="69"/>
        <end position="79"/>
    </location>
</feature>
<feature type="region of interest" description="Disordered" evidence="14">
    <location>
        <begin position="372"/>
        <end position="412"/>
    </location>
</feature>
<evidence type="ECO:0000256" key="10">
    <source>
        <dbReference type="ARBA" id="ARBA00023004"/>
    </source>
</evidence>
<dbReference type="OrthoDB" id="10248838at2759"/>
<keyword evidence="10" id="KW-0408">Iron</keyword>
<evidence type="ECO:0000256" key="3">
    <source>
        <dbReference type="ARBA" id="ARBA00008343"/>
    </source>
</evidence>
<keyword evidence="11" id="KW-0411">Iron-sulfur</keyword>
<dbReference type="Proteomes" id="UP000612055">
    <property type="component" value="Unassembled WGS sequence"/>
</dbReference>
<evidence type="ECO:0000313" key="17">
    <source>
        <dbReference type="Proteomes" id="UP000612055"/>
    </source>
</evidence>
<dbReference type="AlphaFoldDB" id="A0A836C057"/>
<gene>
    <name evidence="16" type="ORF">HYH03_007766</name>
</gene>
<proteinExistence type="inferred from homology"/>
<evidence type="ECO:0000313" key="16">
    <source>
        <dbReference type="EMBL" id="KAG2494128.1"/>
    </source>
</evidence>
<dbReference type="PANTHER" id="PTHR42944:SF1">
    <property type="entry name" value="ADENINE DNA GLYCOSYLASE"/>
    <property type="match status" value="1"/>
</dbReference>
<feature type="region of interest" description="Disordered" evidence="14">
    <location>
        <begin position="613"/>
        <end position="704"/>
    </location>
</feature>
<dbReference type="SUPFAM" id="SSF55811">
    <property type="entry name" value="Nudix"/>
    <property type="match status" value="1"/>
</dbReference>
<reference evidence="16" key="1">
    <citation type="journal article" date="2020" name="bioRxiv">
        <title>Comparative genomics of Chlamydomonas.</title>
        <authorList>
            <person name="Craig R.J."/>
            <person name="Hasan A.R."/>
            <person name="Ness R.W."/>
            <person name="Keightley P.D."/>
        </authorList>
    </citation>
    <scope>NUCLEOTIDE SEQUENCE</scope>
    <source>
        <strain evidence="16">CCAP 11/70</strain>
    </source>
</reference>
<evidence type="ECO:0000256" key="1">
    <source>
        <dbReference type="ARBA" id="ARBA00000843"/>
    </source>
</evidence>